<dbReference type="GO" id="GO:0006261">
    <property type="term" value="P:DNA-templated DNA replication"/>
    <property type="evidence" value="ECO:0007669"/>
    <property type="project" value="InterPro"/>
</dbReference>
<dbReference type="InterPro" id="IPR007185">
    <property type="entry name" value="DNA_pol_a/d/e_bsu"/>
</dbReference>
<keyword evidence="6" id="KW-0539">Nucleus</keyword>
<evidence type="ECO:0000256" key="1">
    <source>
        <dbReference type="ARBA" id="ARBA00004123"/>
    </source>
</evidence>
<proteinExistence type="inferred from homology"/>
<dbReference type="PANTHER" id="PTHR12708">
    <property type="entry name" value="DNA POLYMERASE EPSILON SUBUNIT B"/>
    <property type="match status" value="1"/>
</dbReference>
<name>A0A0G2H2K4_PHACM</name>
<evidence type="ECO:0000256" key="4">
    <source>
        <dbReference type="ARBA" id="ARBA00022705"/>
    </source>
</evidence>
<protein>
    <recommendedName>
        <fullName evidence="3">DNA polymerase epsilon subunit B</fullName>
    </recommendedName>
    <alternativeName>
        <fullName evidence="7">DNA polymerase II subunit 2</fullName>
    </alternativeName>
</protein>
<dbReference type="OrthoDB" id="10254730at2759"/>
<dbReference type="GO" id="GO:0042276">
    <property type="term" value="P:error-prone translesion synthesis"/>
    <property type="evidence" value="ECO:0007669"/>
    <property type="project" value="TreeGrafter"/>
</dbReference>
<evidence type="ECO:0000259" key="9">
    <source>
        <dbReference type="Pfam" id="PF04042"/>
    </source>
</evidence>
<dbReference type="PANTHER" id="PTHR12708:SF0">
    <property type="entry name" value="DNA POLYMERASE EPSILON SUBUNIT 2"/>
    <property type="match status" value="1"/>
</dbReference>
<dbReference type="EMBL" id="LCWF01000071">
    <property type="protein sequence ID" value="KKY23015.1"/>
    <property type="molecule type" value="Genomic_DNA"/>
</dbReference>
<comment type="subcellular location">
    <subcellularLocation>
        <location evidence="1">Nucleus</location>
    </subcellularLocation>
</comment>
<dbReference type="GO" id="GO:0003677">
    <property type="term" value="F:DNA binding"/>
    <property type="evidence" value="ECO:0007669"/>
    <property type="project" value="UniProtKB-KW"/>
</dbReference>
<dbReference type="Proteomes" id="UP000053317">
    <property type="component" value="Unassembled WGS sequence"/>
</dbReference>
<evidence type="ECO:0000256" key="6">
    <source>
        <dbReference type="ARBA" id="ARBA00023242"/>
    </source>
</evidence>
<evidence type="ECO:0000256" key="3">
    <source>
        <dbReference type="ARBA" id="ARBA00016011"/>
    </source>
</evidence>
<evidence type="ECO:0000313" key="11">
    <source>
        <dbReference type="Proteomes" id="UP000053317"/>
    </source>
</evidence>
<dbReference type="Pfam" id="PF04042">
    <property type="entry name" value="DNA_pol_E_B"/>
    <property type="match status" value="1"/>
</dbReference>
<reference evidence="10 11" key="1">
    <citation type="submission" date="2015-05" db="EMBL/GenBank/DDBJ databases">
        <title>Distinctive expansion of gene families associated with plant cell wall degradation and secondary metabolism in the genomes of grapevine trunk pathogens.</title>
        <authorList>
            <person name="Lawrence D.P."/>
            <person name="Travadon R."/>
            <person name="Rolshausen P.E."/>
            <person name="Baumgartner K."/>
        </authorList>
    </citation>
    <scope>NUCLEOTIDE SEQUENCE [LARGE SCALE GENOMIC DNA]</scope>
    <source>
        <strain evidence="10">UCRPC4</strain>
    </source>
</reference>
<dbReference type="InterPro" id="IPR016266">
    <property type="entry name" value="POLE2"/>
</dbReference>
<sequence>MDTAAATPRHQPASISSHLDITNPIPSSSPAFGTPAFPIQPRRKAQNNEASNVSKLKFQAPKPSSTILPVILPPQTLRPIAFRTITKKHNLTLTSPALAQLATFVGKFCGSGWREEGLAERVLDDVAKTWKRNGGGILLEDGKDKVLTRLLRSLEECMEGGRIIEAKRANSATTRPNGMSREDSQTSMGMSALDVSDSEEVASDDETSLKVEADTRTHLRIISTLSQPRLHYNVSKKLFEPNTNAPSFLPSPSHKTSFFRSRYHLIHQRLMRMESFQTPTFAATAKGRIPSLQRSASSVITTQQAYKITPIANLLGRSGTQHLLLGLLGAATTGELAITDLTGSILVDMSEASLQPQDSLWACPGMIVLIEGVYDEDAGNHGSGRGGVGGVIGGRFVAITVTGPPCERRDVTLGIMSKEGENLKHSSTGFGWVDFLGVGSEKAIGDKMRRLERITLGRPGHSAESSKFGRRKMAMLGEMLLDNPRVLEALRKILASYAAGPPEEVPLSFVLMGNFVSNPSMGGGTGGGSIEYKEHFDSLASVVAEFSSILSTTTFVFVPGDNDPWPSAFSAGAATPIPREGVPDLFTSRIRRAFTNANNESGRGEGGGEAVWATNPARLSLFGPVHEVVLFRDDISSRFQRTAVLFNNHEPEAAGEAEQTAREDAEISEDGDVARPMELDSDITQAVSHQPQLQQAQSDVSENTSAATTTRKLVKTLVDQAFLSPFPTSIRPVHWDYASSLHLYPLPTSLVLTDAEAPPFAVSYEGCHVMNPGRVIDESGSVGGKKGVARWIEYDVRIKRGSVRELRF</sequence>
<evidence type="ECO:0000313" key="10">
    <source>
        <dbReference type="EMBL" id="KKY23015.1"/>
    </source>
</evidence>
<evidence type="ECO:0000256" key="2">
    <source>
        <dbReference type="ARBA" id="ARBA00009560"/>
    </source>
</evidence>
<accession>A0A0G2H2K4</accession>
<feature type="region of interest" description="Disordered" evidence="8">
    <location>
        <begin position="170"/>
        <end position="192"/>
    </location>
</feature>
<keyword evidence="5" id="KW-0238">DNA-binding</keyword>
<feature type="domain" description="DNA polymerase alpha/delta/epsilon subunit B" evidence="9">
    <location>
        <begin position="476"/>
        <end position="761"/>
    </location>
</feature>
<keyword evidence="11" id="KW-1185">Reference proteome</keyword>
<keyword evidence="4" id="KW-0235">DNA replication</keyword>
<gene>
    <name evidence="10" type="ORF">UCRPC4_g03020</name>
</gene>
<dbReference type="GO" id="GO:0008622">
    <property type="term" value="C:epsilon DNA polymerase complex"/>
    <property type="evidence" value="ECO:0007669"/>
    <property type="project" value="InterPro"/>
</dbReference>
<feature type="region of interest" description="Disordered" evidence="8">
    <location>
        <begin position="1"/>
        <end position="58"/>
    </location>
</feature>
<organism evidence="10 11">
    <name type="scientific">Phaeomoniella chlamydospora</name>
    <name type="common">Phaeoacremonium chlamydosporum</name>
    <dbReference type="NCBI Taxonomy" id="158046"/>
    <lineage>
        <taxon>Eukaryota</taxon>
        <taxon>Fungi</taxon>
        <taxon>Dikarya</taxon>
        <taxon>Ascomycota</taxon>
        <taxon>Pezizomycotina</taxon>
        <taxon>Eurotiomycetes</taxon>
        <taxon>Chaetothyriomycetidae</taxon>
        <taxon>Phaeomoniellales</taxon>
        <taxon>Phaeomoniellaceae</taxon>
        <taxon>Phaeomoniella</taxon>
    </lineage>
</organism>
<evidence type="ECO:0000256" key="8">
    <source>
        <dbReference type="SAM" id="MobiDB-lite"/>
    </source>
</evidence>
<evidence type="ECO:0000256" key="7">
    <source>
        <dbReference type="ARBA" id="ARBA00032930"/>
    </source>
</evidence>
<comment type="similarity">
    <text evidence="2">Belongs to the DNA polymerase epsilon subunit B family.</text>
</comment>
<reference evidence="10 11" key="2">
    <citation type="submission" date="2015-05" db="EMBL/GenBank/DDBJ databases">
        <authorList>
            <person name="Morales-Cruz A."/>
            <person name="Amrine K.C."/>
            <person name="Cantu D."/>
        </authorList>
    </citation>
    <scope>NUCLEOTIDE SEQUENCE [LARGE SCALE GENOMIC DNA]</scope>
    <source>
        <strain evidence="10">UCRPC4</strain>
    </source>
</reference>
<comment type="caution">
    <text evidence="10">The sequence shown here is derived from an EMBL/GenBank/DDBJ whole genome shotgun (WGS) entry which is preliminary data.</text>
</comment>
<dbReference type="AlphaFoldDB" id="A0A0G2H2K4"/>
<feature type="compositionally biased region" description="Polar residues" evidence="8">
    <location>
        <begin position="13"/>
        <end position="31"/>
    </location>
</feature>
<evidence type="ECO:0000256" key="5">
    <source>
        <dbReference type="ARBA" id="ARBA00023125"/>
    </source>
</evidence>